<dbReference type="Gene3D" id="1.10.357.10">
    <property type="entry name" value="Tetracycline Repressor, domain 2"/>
    <property type="match status" value="1"/>
</dbReference>
<accession>A0A944GSG3</accession>
<dbReference type="SUPFAM" id="SSF48498">
    <property type="entry name" value="Tetracyclin repressor-like, C-terminal domain"/>
    <property type="match status" value="1"/>
</dbReference>
<evidence type="ECO:0000256" key="1">
    <source>
        <dbReference type="ARBA" id="ARBA00023125"/>
    </source>
</evidence>
<comment type="caution">
    <text evidence="4">The sequence shown here is derived from an EMBL/GenBank/DDBJ whole genome shotgun (WGS) entry which is preliminary data.</text>
</comment>
<evidence type="ECO:0000313" key="5">
    <source>
        <dbReference type="Proteomes" id="UP000705379"/>
    </source>
</evidence>
<dbReference type="PANTHER" id="PTHR30328:SF54">
    <property type="entry name" value="HTH-TYPE TRANSCRIPTIONAL REPRESSOR SCO4008"/>
    <property type="match status" value="1"/>
</dbReference>
<dbReference type="PANTHER" id="PTHR30328">
    <property type="entry name" value="TRANSCRIPTIONAL REPRESSOR"/>
    <property type="match status" value="1"/>
</dbReference>
<feature type="domain" description="HTH tetR-type" evidence="3">
    <location>
        <begin position="17"/>
        <end position="77"/>
    </location>
</feature>
<gene>
    <name evidence="4" type="ORF">DYI23_04230</name>
</gene>
<dbReference type="SUPFAM" id="SSF46689">
    <property type="entry name" value="Homeodomain-like"/>
    <property type="match status" value="1"/>
</dbReference>
<dbReference type="AlphaFoldDB" id="A0A944GSG3"/>
<dbReference type="EMBL" id="QTKU01000001">
    <property type="protein sequence ID" value="MBS8259420.1"/>
    <property type="molecule type" value="Genomic_DNA"/>
</dbReference>
<name>A0A944GSG3_9HYPH</name>
<evidence type="ECO:0000313" key="4">
    <source>
        <dbReference type="EMBL" id="MBS8259420.1"/>
    </source>
</evidence>
<dbReference type="GO" id="GO:0003677">
    <property type="term" value="F:DNA binding"/>
    <property type="evidence" value="ECO:0007669"/>
    <property type="project" value="UniProtKB-UniRule"/>
</dbReference>
<dbReference type="RefSeq" id="WP_213215058.1">
    <property type="nucleotide sequence ID" value="NZ_QTKU01000001.1"/>
</dbReference>
<dbReference type="InterPro" id="IPR013573">
    <property type="entry name" value="Tscrpt_reg_YcdC_C"/>
</dbReference>
<reference evidence="4" key="2">
    <citation type="journal article" date="2021" name="Microorganisms">
        <title>Bacterial Dimethylsulfoniopropionate Biosynthesis in the East China Sea.</title>
        <authorList>
            <person name="Liu J."/>
            <person name="Zhang Y."/>
            <person name="Liu J."/>
            <person name="Zhong H."/>
            <person name="Williams B.T."/>
            <person name="Zheng Y."/>
            <person name="Curson A.R.J."/>
            <person name="Sun C."/>
            <person name="Sun H."/>
            <person name="Song D."/>
            <person name="Wagner Mackenzie B."/>
            <person name="Bermejo Martinez A."/>
            <person name="Todd J.D."/>
            <person name="Zhang X.H."/>
        </authorList>
    </citation>
    <scope>NUCLEOTIDE SEQUENCE</scope>
    <source>
        <strain evidence="4">AESS21</strain>
    </source>
</reference>
<organism evidence="4 5">
    <name type="scientific">Roseibium polysiphoniae</name>
    <dbReference type="NCBI Taxonomy" id="2571221"/>
    <lineage>
        <taxon>Bacteria</taxon>
        <taxon>Pseudomonadati</taxon>
        <taxon>Pseudomonadota</taxon>
        <taxon>Alphaproteobacteria</taxon>
        <taxon>Hyphomicrobiales</taxon>
        <taxon>Stappiaceae</taxon>
        <taxon>Roseibium</taxon>
    </lineage>
</organism>
<keyword evidence="1 2" id="KW-0238">DNA-binding</keyword>
<dbReference type="Gene3D" id="1.10.10.60">
    <property type="entry name" value="Homeodomain-like"/>
    <property type="match status" value="1"/>
</dbReference>
<proteinExistence type="predicted"/>
<dbReference type="Pfam" id="PF00440">
    <property type="entry name" value="TetR_N"/>
    <property type="match status" value="1"/>
</dbReference>
<dbReference type="Proteomes" id="UP000705379">
    <property type="component" value="Unassembled WGS sequence"/>
</dbReference>
<dbReference type="GO" id="GO:0045892">
    <property type="term" value="P:negative regulation of DNA-templated transcription"/>
    <property type="evidence" value="ECO:0007669"/>
    <property type="project" value="InterPro"/>
</dbReference>
<sequence length="223" mass="24937">MTGRIGQAPKGLSRIQERNRSRIIEGGLSEFSRFGYSGTTIEKIAVATGMSKSNLLYYFSSKAAIYEAVLAHILDVWLAPLRGLDPEKDPATELAAYIHQKIKMSAELPEASRLFANEVLQGAPRIQRVMEEDLKSLVEEKSEVIRHWIRMGKLEAIDPVQLIFTIWAMTQHYADFQTQIQILTGKTLDDPDFRQEAETTVTRLILRGCGLELKDGTGQGDAA</sequence>
<reference evidence="4" key="1">
    <citation type="submission" date="2018-08" db="EMBL/GenBank/DDBJ databases">
        <authorList>
            <person name="Jin W."/>
            <person name="Wang H."/>
            <person name="Yang Y."/>
            <person name="Li M."/>
            <person name="Liu J."/>
        </authorList>
    </citation>
    <scope>NUCLEOTIDE SEQUENCE</scope>
    <source>
        <strain evidence="4">AESS21</strain>
    </source>
</reference>
<dbReference type="InterPro" id="IPR009057">
    <property type="entry name" value="Homeodomain-like_sf"/>
</dbReference>
<dbReference type="PROSITE" id="PS50977">
    <property type="entry name" value="HTH_TETR_2"/>
    <property type="match status" value="1"/>
</dbReference>
<dbReference type="InterPro" id="IPR036271">
    <property type="entry name" value="Tet_transcr_reg_TetR-rel_C_sf"/>
</dbReference>
<dbReference type="Pfam" id="PF08362">
    <property type="entry name" value="TetR_C_3"/>
    <property type="match status" value="1"/>
</dbReference>
<dbReference type="InterPro" id="IPR050109">
    <property type="entry name" value="HTH-type_TetR-like_transc_reg"/>
</dbReference>
<dbReference type="InterPro" id="IPR001647">
    <property type="entry name" value="HTH_TetR"/>
</dbReference>
<protein>
    <submittedName>
        <fullName evidence="4">TetR family transcriptional regulator</fullName>
    </submittedName>
</protein>
<evidence type="ECO:0000259" key="3">
    <source>
        <dbReference type="PROSITE" id="PS50977"/>
    </source>
</evidence>
<feature type="DNA-binding region" description="H-T-H motif" evidence="2">
    <location>
        <begin position="40"/>
        <end position="59"/>
    </location>
</feature>
<evidence type="ECO:0000256" key="2">
    <source>
        <dbReference type="PROSITE-ProRule" id="PRU00335"/>
    </source>
</evidence>